<protein>
    <submittedName>
        <fullName evidence="1">Uncharacterized protein</fullName>
    </submittedName>
</protein>
<gene>
    <name evidence="1" type="ORF">ENKNEFLB_02625</name>
</gene>
<proteinExistence type="predicted"/>
<keyword evidence="2" id="KW-1185">Reference proteome</keyword>
<dbReference type="Proteomes" id="UP000679307">
    <property type="component" value="Chromosome"/>
</dbReference>
<evidence type="ECO:0000313" key="2">
    <source>
        <dbReference type="Proteomes" id="UP000679307"/>
    </source>
</evidence>
<dbReference type="EMBL" id="CP075371">
    <property type="protein sequence ID" value="QVT80234.1"/>
    <property type="molecule type" value="Genomic_DNA"/>
</dbReference>
<evidence type="ECO:0000313" key="1">
    <source>
        <dbReference type="EMBL" id="QVT80234.1"/>
    </source>
</evidence>
<accession>A0ABX8EIA7</accession>
<reference evidence="1 2" key="1">
    <citation type="submission" date="2021-05" db="EMBL/GenBank/DDBJ databases">
        <title>Complete genome of Nocardioides aquaticus KCTC 9944T isolated from meromictic and hypersaline Ekho Lake, Antarctica.</title>
        <authorList>
            <person name="Hwang K."/>
            <person name="Kim K.M."/>
            <person name="Choe H."/>
        </authorList>
    </citation>
    <scope>NUCLEOTIDE SEQUENCE [LARGE SCALE GENOMIC DNA]</scope>
    <source>
        <strain evidence="1 2">KCTC 9944</strain>
    </source>
</reference>
<organism evidence="1 2">
    <name type="scientific">Nocardioides aquaticus</name>
    <dbReference type="NCBI Taxonomy" id="160826"/>
    <lineage>
        <taxon>Bacteria</taxon>
        <taxon>Bacillati</taxon>
        <taxon>Actinomycetota</taxon>
        <taxon>Actinomycetes</taxon>
        <taxon>Propionibacteriales</taxon>
        <taxon>Nocardioidaceae</taxon>
        <taxon>Nocardioides</taxon>
    </lineage>
</organism>
<name>A0ABX8EIA7_9ACTN</name>
<sequence>MVLLAACGSDAASVSDPDSAEATPPSLAAAVVAHYDEPLVAASALLPDEFEELLSEDTLAVELAFDRPEGDNTHVRVIVSPDDPFAGDEHEFPDCSVFECEDISTGEVEATLLYENGSPEEDPGLVAAIADQGDHVVFVRAYGPFVPLERDDLEQDAEVMALGDAVGDIATDPAVGFRTSAAYASGGEGICAGDDWLDWFGQGNGYPRPDDYVDYC</sequence>